<keyword evidence="3" id="KW-1185">Reference proteome</keyword>
<dbReference type="AlphaFoldDB" id="A0A8J2YUD5"/>
<evidence type="ECO:0000256" key="1">
    <source>
        <dbReference type="SAM" id="SignalP"/>
    </source>
</evidence>
<dbReference type="EMBL" id="BMJQ01000007">
    <property type="protein sequence ID" value="GGF22409.1"/>
    <property type="molecule type" value="Genomic_DNA"/>
</dbReference>
<organism evidence="2 3">
    <name type="scientific">Aliidongia dinghuensis</name>
    <dbReference type="NCBI Taxonomy" id="1867774"/>
    <lineage>
        <taxon>Bacteria</taxon>
        <taxon>Pseudomonadati</taxon>
        <taxon>Pseudomonadota</taxon>
        <taxon>Alphaproteobacteria</taxon>
        <taxon>Rhodospirillales</taxon>
        <taxon>Dongiaceae</taxon>
        <taxon>Aliidongia</taxon>
    </lineage>
</organism>
<comment type="caution">
    <text evidence="2">The sequence shown here is derived from an EMBL/GenBank/DDBJ whole genome shotgun (WGS) entry which is preliminary data.</text>
</comment>
<proteinExistence type="predicted"/>
<dbReference type="Proteomes" id="UP000646365">
    <property type="component" value="Unassembled WGS sequence"/>
</dbReference>
<feature type="signal peptide" evidence="1">
    <location>
        <begin position="1"/>
        <end position="29"/>
    </location>
</feature>
<reference evidence="2" key="2">
    <citation type="submission" date="2020-09" db="EMBL/GenBank/DDBJ databases">
        <authorList>
            <person name="Sun Q."/>
            <person name="Zhou Y."/>
        </authorList>
    </citation>
    <scope>NUCLEOTIDE SEQUENCE</scope>
    <source>
        <strain evidence="2">CGMCC 1.15725</strain>
    </source>
</reference>
<evidence type="ECO:0000313" key="2">
    <source>
        <dbReference type="EMBL" id="GGF22409.1"/>
    </source>
</evidence>
<gene>
    <name evidence="2" type="ORF">GCM10011611_30630</name>
</gene>
<feature type="chain" id="PRO_5035214393" evidence="1">
    <location>
        <begin position="30"/>
        <end position="309"/>
    </location>
</feature>
<accession>A0A8J2YUD5</accession>
<dbReference type="RefSeq" id="WP_189047230.1">
    <property type="nucleotide sequence ID" value="NZ_BMJQ01000007.1"/>
</dbReference>
<evidence type="ECO:0000313" key="3">
    <source>
        <dbReference type="Proteomes" id="UP000646365"/>
    </source>
</evidence>
<keyword evidence="1" id="KW-0732">Signal</keyword>
<protein>
    <submittedName>
        <fullName evidence="2">Uncharacterized protein</fullName>
    </submittedName>
</protein>
<name>A0A8J2YUD5_9PROT</name>
<reference evidence="2" key="1">
    <citation type="journal article" date="2014" name="Int. J. Syst. Evol. Microbiol.">
        <title>Complete genome sequence of Corynebacterium casei LMG S-19264T (=DSM 44701T), isolated from a smear-ripened cheese.</title>
        <authorList>
            <consortium name="US DOE Joint Genome Institute (JGI-PGF)"/>
            <person name="Walter F."/>
            <person name="Albersmeier A."/>
            <person name="Kalinowski J."/>
            <person name="Ruckert C."/>
        </authorList>
    </citation>
    <scope>NUCLEOTIDE SEQUENCE</scope>
    <source>
        <strain evidence="2">CGMCC 1.15725</strain>
    </source>
</reference>
<sequence length="309" mass="32422">MLKRLSNPVRSLVVVLGLAAAALAMPAMAPPAGAATVIQGQNALAGATAKVAGTLTAMPAGQPTDLKLEVALTQTGQPKPITKYDADLGKAMHIIAISEDFSVFIHRHVEHVIDGNGQVRIRFPKPALYHIYVDAMPHTLGQQVLRFDLPVGDAPATGAPKLKPGTLTAESGPYQVTFDSLDLSAGEPSMLTLHILENGKPAKDLKPFLGVGAHVVLIAADGLDYVHVHPMSIAAMTGGVMSEGAMSSRHDMPGMAPSHDAAPHEAGSAEISPDMMLHVAVPKPGLYKLWVQFDGGRTLYTLPFVATAH</sequence>